<keyword evidence="11" id="KW-1185">Reference proteome</keyword>
<reference evidence="10" key="1">
    <citation type="journal article" date="2019" name="PLoS Negl. Trop. Dis.">
        <title>Revisiting the worldwide diversity of Leptospira species in the environment.</title>
        <authorList>
            <person name="Vincent A.T."/>
            <person name="Schiettekatte O."/>
            <person name="Bourhy P."/>
            <person name="Veyrier F.J."/>
            <person name="Picardeau M."/>
        </authorList>
    </citation>
    <scope>NUCLEOTIDE SEQUENCE [LARGE SCALE GENOMIC DNA]</scope>
    <source>
        <strain evidence="10">201702692</strain>
    </source>
</reference>
<dbReference type="InterPro" id="IPR008991">
    <property type="entry name" value="Translation_prot_SH3-like_sf"/>
</dbReference>
<accession>A0A4R9JC91</accession>
<gene>
    <name evidence="5 10" type="primary">nusG</name>
    <name evidence="10" type="ORF">EHQ49_12940</name>
</gene>
<dbReference type="FunFam" id="2.30.30.30:FF:000002">
    <property type="entry name" value="Transcription termination/antitermination factor NusG"/>
    <property type="match status" value="1"/>
</dbReference>
<dbReference type="GO" id="GO:0006354">
    <property type="term" value="P:DNA-templated transcription elongation"/>
    <property type="evidence" value="ECO:0007669"/>
    <property type="project" value="UniProtKB-UniRule"/>
</dbReference>
<dbReference type="SMART" id="SM00739">
    <property type="entry name" value="KOW"/>
    <property type="match status" value="1"/>
</dbReference>
<dbReference type="GO" id="GO:0032784">
    <property type="term" value="P:regulation of DNA-templated transcription elongation"/>
    <property type="evidence" value="ECO:0007669"/>
    <property type="project" value="InterPro"/>
</dbReference>
<dbReference type="CDD" id="cd06091">
    <property type="entry name" value="KOW_NusG"/>
    <property type="match status" value="1"/>
</dbReference>
<dbReference type="GO" id="GO:0005829">
    <property type="term" value="C:cytosol"/>
    <property type="evidence" value="ECO:0007669"/>
    <property type="project" value="UniProtKB-ARBA"/>
</dbReference>
<dbReference type="Pfam" id="PF00467">
    <property type="entry name" value="KOW"/>
    <property type="match status" value="1"/>
</dbReference>
<keyword evidence="3 5" id="KW-0805">Transcription regulation</keyword>
<dbReference type="NCBIfam" id="TIGR00922">
    <property type="entry name" value="nusG"/>
    <property type="match status" value="1"/>
</dbReference>
<dbReference type="PANTHER" id="PTHR30265">
    <property type="entry name" value="RHO-INTERACTING TRANSCRIPTION TERMINATION FACTOR NUSG"/>
    <property type="match status" value="1"/>
</dbReference>
<comment type="function">
    <text evidence="5 7">Participates in transcription elongation, termination and antitermination.</text>
</comment>
<evidence type="ECO:0000313" key="10">
    <source>
        <dbReference type="EMBL" id="TGL37153.1"/>
    </source>
</evidence>
<dbReference type="InterPro" id="IPR015869">
    <property type="entry name" value="Transcrpt_antiterm_NusG_bac_CS"/>
</dbReference>
<dbReference type="GO" id="GO:0031564">
    <property type="term" value="P:transcription antitermination"/>
    <property type="evidence" value="ECO:0007669"/>
    <property type="project" value="UniProtKB-UniRule"/>
</dbReference>
<dbReference type="InterPro" id="IPR043425">
    <property type="entry name" value="NusG-like"/>
</dbReference>
<dbReference type="InterPro" id="IPR006645">
    <property type="entry name" value="NGN-like_dom"/>
</dbReference>
<dbReference type="SMART" id="SM00738">
    <property type="entry name" value="NGN"/>
    <property type="match status" value="1"/>
</dbReference>
<dbReference type="InterPro" id="IPR001062">
    <property type="entry name" value="Transcrpt_antiterm_NusG"/>
</dbReference>
<dbReference type="GO" id="GO:0006353">
    <property type="term" value="P:DNA-templated transcription termination"/>
    <property type="evidence" value="ECO:0007669"/>
    <property type="project" value="UniProtKB-UniRule"/>
</dbReference>
<organism evidence="10 11">
    <name type="scientific">Leptospira perdikensis</name>
    <dbReference type="NCBI Taxonomy" id="2484948"/>
    <lineage>
        <taxon>Bacteria</taxon>
        <taxon>Pseudomonadati</taxon>
        <taxon>Spirochaetota</taxon>
        <taxon>Spirochaetia</taxon>
        <taxon>Leptospirales</taxon>
        <taxon>Leptospiraceae</taxon>
        <taxon>Leptospira</taxon>
    </lineage>
</organism>
<evidence type="ECO:0000256" key="6">
    <source>
        <dbReference type="NCBIfam" id="TIGR00922"/>
    </source>
</evidence>
<dbReference type="HAMAP" id="MF_00948">
    <property type="entry name" value="NusG"/>
    <property type="match status" value="1"/>
</dbReference>
<dbReference type="SUPFAM" id="SSF82679">
    <property type="entry name" value="N-utilization substance G protein NusG, N-terminal domain"/>
    <property type="match status" value="1"/>
</dbReference>
<keyword evidence="1 5" id="KW-0806">Transcription termination</keyword>
<evidence type="ECO:0000256" key="7">
    <source>
        <dbReference type="RuleBase" id="RU000538"/>
    </source>
</evidence>
<dbReference type="InterPro" id="IPR005824">
    <property type="entry name" value="KOW"/>
</dbReference>
<evidence type="ECO:0000259" key="8">
    <source>
        <dbReference type="SMART" id="SM00738"/>
    </source>
</evidence>
<evidence type="ECO:0000256" key="2">
    <source>
        <dbReference type="ARBA" id="ARBA00022814"/>
    </source>
</evidence>
<dbReference type="Pfam" id="PF02357">
    <property type="entry name" value="NusG"/>
    <property type="match status" value="1"/>
</dbReference>
<evidence type="ECO:0000256" key="1">
    <source>
        <dbReference type="ARBA" id="ARBA00022472"/>
    </source>
</evidence>
<evidence type="ECO:0000256" key="3">
    <source>
        <dbReference type="ARBA" id="ARBA00023015"/>
    </source>
</evidence>
<dbReference type="OrthoDB" id="9809075at2"/>
<sequence>MVLGIRNIGREVGDSLDKKWYVLQTYSGHENKVKTNIEKMVQQQKLEDQIFAVKIPSMEVAEMKNGKKKVTKKKLMPGYVLVEMNMTDDLRFKIQNLPSVSTFVGGKGKGPEPLSLDEIKNLFSDVGSVESEEVSRPRFLFKVGETLKIIDGPFANFTGLVDEIFPDKGRLRVRVEIFGRSTPVELDYLQVKSEQ</sequence>
<dbReference type="InterPro" id="IPR014722">
    <property type="entry name" value="Rib_uL2_dom2"/>
</dbReference>
<feature type="domain" description="NusG-like N-terminal" evidence="8">
    <location>
        <begin position="17"/>
        <end position="126"/>
    </location>
</feature>
<dbReference type="Gene3D" id="3.30.70.940">
    <property type="entry name" value="NusG, N-terminal domain"/>
    <property type="match status" value="1"/>
</dbReference>
<evidence type="ECO:0000313" key="11">
    <source>
        <dbReference type="Proteomes" id="UP000298125"/>
    </source>
</evidence>
<evidence type="ECO:0000259" key="9">
    <source>
        <dbReference type="SMART" id="SM00739"/>
    </source>
</evidence>
<dbReference type="PROSITE" id="PS01014">
    <property type="entry name" value="NUSG"/>
    <property type="match status" value="1"/>
</dbReference>
<dbReference type="InterPro" id="IPR047050">
    <property type="entry name" value="NGN"/>
</dbReference>
<keyword evidence="4 5" id="KW-0804">Transcription</keyword>
<name>A0A4R9JC91_9LEPT</name>
<evidence type="ECO:0000256" key="5">
    <source>
        <dbReference type="HAMAP-Rule" id="MF_00948"/>
    </source>
</evidence>
<dbReference type="PANTHER" id="PTHR30265:SF2">
    <property type="entry name" value="TRANSCRIPTION TERMINATION_ANTITERMINATION PROTEIN NUSG"/>
    <property type="match status" value="1"/>
</dbReference>
<dbReference type="SUPFAM" id="SSF50104">
    <property type="entry name" value="Translation proteins SH3-like domain"/>
    <property type="match status" value="1"/>
</dbReference>
<protein>
    <recommendedName>
        <fullName evidence="5 6">Transcription termination/antitermination protein NusG</fullName>
    </recommendedName>
</protein>
<dbReference type="AlphaFoldDB" id="A0A4R9JC91"/>
<dbReference type="InterPro" id="IPR036735">
    <property type="entry name" value="NGN_dom_sf"/>
</dbReference>
<feature type="domain" description="KOW" evidence="9">
    <location>
        <begin position="140"/>
        <end position="167"/>
    </location>
</feature>
<dbReference type="CDD" id="cd09891">
    <property type="entry name" value="NGN_Bact_1"/>
    <property type="match status" value="1"/>
</dbReference>
<evidence type="ECO:0000256" key="4">
    <source>
        <dbReference type="ARBA" id="ARBA00023163"/>
    </source>
</evidence>
<dbReference type="Proteomes" id="UP000298125">
    <property type="component" value="Unassembled WGS sequence"/>
</dbReference>
<dbReference type="Gene3D" id="2.30.30.30">
    <property type="match status" value="1"/>
</dbReference>
<dbReference type="PRINTS" id="PR00338">
    <property type="entry name" value="NUSGTNSCPFCT"/>
</dbReference>
<dbReference type="RefSeq" id="WP_051122343.1">
    <property type="nucleotide sequence ID" value="NZ_RQGA01000014.1"/>
</dbReference>
<proteinExistence type="inferred from homology"/>
<comment type="caution">
    <text evidence="10">The sequence shown here is derived from an EMBL/GenBank/DDBJ whole genome shotgun (WGS) entry which is preliminary data.</text>
</comment>
<keyword evidence="2 5" id="KW-0889">Transcription antitermination</keyword>
<comment type="similarity">
    <text evidence="5 7">Belongs to the NusG family.</text>
</comment>
<dbReference type="EMBL" id="RQGA01000014">
    <property type="protein sequence ID" value="TGL37153.1"/>
    <property type="molecule type" value="Genomic_DNA"/>
</dbReference>